<evidence type="ECO:0000313" key="1">
    <source>
        <dbReference type="EMBL" id="XPM62623.1"/>
    </source>
</evidence>
<proteinExistence type="predicted"/>
<sequence>MIISARSQHQLSILRTRFAPIQVLSNRGGYEVPKLQQTLQNTGDYLQCCNPSVLGGLRLPAP</sequence>
<dbReference type="EMBL" id="CP182909">
    <property type="protein sequence ID" value="XPM62623.1"/>
    <property type="molecule type" value="Genomic_DNA"/>
</dbReference>
<dbReference type="Proteomes" id="UP000095472">
    <property type="component" value="Chromosome"/>
</dbReference>
<keyword evidence="2" id="KW-1185">Reference proteome</keyword>
<accession>A0ACD5GP20</accession>
<reference evidence="1 2" key="1">
    <citation type="journal article" date="2016" name="Genome Announc.">
        <title>Draft Genome Sequence of the Thermotolerant Cyanobacterium Desertifilum sp. IPPAS B-1220.</title>
        <authorList>
            <person name="Mironov K.S."/>
            <person name="Sinetova M.A."/>
            <person name="Bolatkhan K."/>
            <person name="Zayadan B.K."/>
            <person name="Ustinova V.V."/>
            <person name="Kupriyanova E.V."/>
            <person name="Skrypnik A.N."/>
            <person name="Gogoleva N.E."/>
            <person name="Gogolev Y.V."/>
            <person name="Los D.A."/>
        </authorList>
    </citation>
    <scope>NUCLEOTIDE SEQUENCE [LARGE SCALE GENOMIC DNA]</scope>
    <source>
        <strain evidence="1 2">IPPAS B-1220</strain>
    </source>
</reference>
<evidence type="ECO:0000313" key="2">
    <source>
        <dbReference type="Proteomes" id="UP000095472"/>
    </source>
</evidence>
<organism evidence="1 2">
    <name type="scientific">Desertifilum tharense IPPAS B-1220</name>
    <dbReference type="NCBI Taxonomy" id="1781255"/>
    <lineage>
        <taxon>Bacteria</taxon>
        <taxon>Bacillati</taxon>
        <taxon>Cyanobacteriota</taxon>
        <taxon>Cyanophyceae</taxon>
        <taxon>Desertifilales</taxon>
        <taxon>Desertifilaceae</taxon>
        <taxon>Desertifilum</taxon>
    </lineage>
</organism>
<gene>
    <name evidence="1" type="ORF">BH720_023625</name>
</gene>
<protein>
    <submittedName>
        <fullName evidence="1">Uncharacterized protein</fullName>
    </submittedName>
</protein>
<name>A0ACD5GP20_9CYAN</name>